<evidence type="ECO:0000313" key="1">
    <source>
        <dbReference type="EMBL" id="EOB15470.1"/>
    </source>
</evidence>
<dbReference type="VEuPathDB" id="MicrosporidiaDB:NBO_3g0021"/>
<dbReference type="Proteomes" id="UP000016927">
    <property type="component" value="Unassembled WGS sequence"/>
</dbReference>
<dbReference type="AlphaFoldDB" id="R0MMN0"/>
<dbReference type="HOGENOM" id="CLU_3125493_0_0_1"/>
<sequence>MKERSSFLFLHFVGVPNRRINIYVTSQVTNQNLKLKTSKTKRSTYQEGVQ</sequence>
<proteinExistence type="predicted"/>
<gene>
    <name evidence="1" type="ORF">NBO_3g0021</name>
</gene>
<organism evidence="1 2">
    <name type="scientific">Nosema bombycis (strain CQ1 / CVCC 102059)</name>
    <name type="common">Microsporidian parasite</name>
    <name type="synonym">Pebrine of silkworm</name>
    <dbReference type="NCBI Taxonomy" id="578461"/>
    <lineage>
        <taxon>Eukaryota</taxon>
        <taxon>Fungi</taxon>
        <taxon>Fungi incertae sedis</taxon>
        <taxon>Microsporidia</taxon>
        <taxon>Nosematidae</taxon>
        <taxon>Nosema</taxon>
    </lineage>
</organism>
<protein>
    <submittedName>
        <fullName evidence="1">Uncharacterized protein</fullName>
    </submittedName>
</protein>
<evidence type="ECO:0000313" key="2">
    <source>
        <dbReference type="Proteomes" id="UP000016927"/>
    </source>
</evidence>
<accession>R0MMN0</accession>
<keyword evidence="2" id="KW-1185">Reference proteome</keyword>
<reference evidence="1 2" key="1">
    <citation type="journal article" date="2013" name="BMC Genomics">
        <title>Comparative genomics of parasitic silkworm microsporidia reveal an association between genome expansion and host adaptation.</title>
        <authorList>
            <person name="Pan G."/>
            <person name="Xu J."/>
            <person name="Li T."/>
            <person name="Xia Q."/>
            <person name="Liu S.L."/>
            <person name="Zhang G."/>
            <person name="Li S."/>
            <person name="Li C."/>
            <person name="Liu H."/>
            <person name="Yang L."/>
            <person name="Liu T."/>
            <person name="Zhang X."/>
            <person name="Wu Z."/>
            <person name="Fan W."/>
            <person name="Dang X."/>
            <person name="Xiang H."/>
            <person name="Tao M."/>
            <person name="Li Y."/>
            <person name="Hu J."/>
            <person name="Li Z."/>
            <person name="Lin L."/>
            <person name="Luo J."/>
            <person name="Geng L."/>
            <person name="Wang L."/>
            <person name="Long M."/>
            <person name="Wan Y."/>
            <person name="He N."/>
            <person name="Zhang Z."/>
            <person name="Lu C."/>
            <person name="Keeling P.J."/>
            <person name="Wang J."/>
            <person name="Xiang Z."/>
            <person name="Zhou Z."/>
        </authorList>
    </citation>
    <scope>NUCLEOTIDE SEQUENCE [LARGE SCALE GENOMIC DNA]</scope>
    <source>
        <strain evidence="2">CQ1 / CVCC 102059</strain>
    </source>
</reference>
<name>R0MMN0_NOSB1</name>
<dbReference type="EMBL" id="KB908911">
    <property type="protein sequence ID" value="EOB15470.1"/>
    <property type="molecule type" value="Genomic_DNA"/>
</dbReference>